<evidence type="ECO:0000256" key="5">
    <source>
        <dbReference type="ARBA" id="ARBA00023237"/>
    </source>
</evidence>
<accession>A0A4R3KNY5</accession>
<protein>
    <submittedName>
        <fullName evidence="9">Putative outer membrane starch-binding protein</fullName>
    </submittedName>
</protein>
<evidence type="ECO:0000256" key="1">
    <source>
        <dbReference type="ARBA" id="ARBA00004442"/>
    </source>
</evidence>
<dbReference type="Gene3D" id="1.25.40.390">
    <property type="match status" value="1"/>
</dbReference>
<evidence type="ECO:0000256" key="6">
    <source>
        <dbReference type="SAM" id="SignalP"/>
    </source>
</evidence>
<sequence length="623" mass="72016">MKIKKYILYVLLGGLSSCSYLDIVPDNIATIDNAFVSRNMAEKFLFTCYSYLPGHDNLGTDPAFLGGDECWYYSTSNVPFNIARGNQNVVDPYNNYWDGRSQAEPLFRGIRDCNIFLEKIHEVPDIDDFEKHKWMAEVNFLKAYFHFYLLRMYGPIPIMDENLPITSGTDAVKVERQHVDTCFNYIVNLLDKAAADLPEEIELEAIEAGRITKPIAKAVKAKVLIYAASPLFNGNKDYTGYVGNSGEQLFDPQYSVEKWERAAEACKEAIELSHATGHELFYWQPNQPDISEQTIAKMHIRNSVTEEWNREIIWSNTNSMTSFTQWASQARLVPEPTANIQSLLAPTMRMAELFYTENGVPITEDKTWDYAGRFQLRTATPEEKYLIKEGYQTVALHFQRETRFYASLAFDGAIWYGQGRFNDDDPFYVQAKMGQNAARKAVAYYSVTGYWPKKLVNFNNPVSLGVSYAAEAYPWPEIRLADLYLLYAEALNETNGPGPEPLKWINLVRERASLKTVEESWSAYSKTPGKYQNQNGLREIIHQERMIEMAFEGQRFWDLRRWKKAEQVMNSPIRGWTTEEEEATGYYQVQTLFNQAFQKRDYFWPIREQSLIENEKLIQSPGW</sequence>
<evidence type="ECO:0000259" key="8">
    <source>
        <dbReference type="Pfam" id="PF14322"/>
    </source>
</evidence>
<proteinExistence type="inferred from homology"/>
<evidence type="ECO:0000313" key="9">
    <source>
        <dbReference type="EMBL" id="TCS85828.1"/>
    </source>
</evidence>
<feature type="chain" id="PRO_5020529577" evidence="6">
    <location>
        <begin position="22"/>
        <end position="623"/>
    </location>
</feature>
<keyword evidence="10" id="KW-1185">Reference proteome</keyword>
<evidence type="ECO:0000313" key="10">
    <source>
        <dbReference type="Proteomes" id="UP000295807"/>
    </source>
</evidence>
<dbReference type="Pfam" id="PF07980">
    <property type="entry name" value="SusD_RagB"/>
    <property type="match status" value="1"/>
</dbReference>
<evidence type="ECO:0000256" key="3">
    <source>
        <dbReference type="ARBA" id="ARBA00022729"/>
    </source>
</evidence>
<keyword evidence="5" id="KW-0998">Cell outer membrane</keyword>
<dbReference type="Proteomes" id="UP000295807">
    <property type="component" value="Unassembled WGS sequence"/>
</dbReference>
<dbReference type="EMBL" id="SMAD01000010">
    <property type="protein sequence ID" value="TCS85828.1"/>
    <property type="molecule type" value="Genomic_DNA"/>
</dbReference>
<dbReference type="AlphaFoldDB" id="A0A4R3KNY5"/>
<feature type="signal peptide" evidence="6">
    <location>
        <begin position="1"/>
        <end position="21"/>
    </location>
</feature>
<reference evidence="9 10" key="1">
    <citation type="submission" date="2019-03" db="EMBL/GenBank/DDBJ databases">
        <title>Genomic Encyclopedia of Type Strains, Phase IV (KMG-IV): sequencing the most valuable type-strain genomes for metagenomic binning, comparative biology and taxonomic classification.</title>
        <authorList>
            <person name="Goeker M."/>
        </authorList>
    </citation>
    <scope>NUCLEOTIDE SEQUENCE [LARGE SCALE GENOMIC DNA]</scope>
    <source>
        <strain evidence="9 10">DSM 21100</strain>
    </source>
</reference>
<dbReference type="InterPro" id="IPR011990">
    <property type="entry name" value="TPR-like_helical_dom_sf"/>
</dbReference>
<evidence type="ECO:0000256" key="2">
    <source>
        <dbReference type="ARBA" id="ARBA00006275"/>
    </source>
</evidence>
<keyword evidence="3 6" id="KW-0732">Signal</keyword>
<comment type="subcellular location">
    <subcellularLocation>
        <location evidence="1">Cell outer membrane</location>
    </subcellularLocation>
</comment>
<gene>
    <name evidence="9" type="ORF">EDD80_11026</name>
</gene>
<feature type="domain" description="RagB/SusD" evidence="7">
    <location>
        <begin position="311"/>
        <end position="623"/>
    </location>
</feature>
<dbReference type="GO" id="GO:0009279">
    <property type="term" value="C:cell outer membrane"/>
    <property type="evidence" value="ECO:0007669"/>
    <property type="project" value="UniProtKB-SubCell"/>
</dbReference>
<dbReference type="Pfam" id="PF14322">
    <property type="entry name" value="SusD-like_3"/>
    <property type="match status" value="1"/>
</dbReference>
<dbReference type="RefSeq" id="WP_132129949.1">
    <property type="nucleotide sequence ID" value="NZ_SMAD01000010.1"/>
</dbReference>
<organism evidence="9 10">
    <name type="scientific">Anseongella ginsenosidimutans</name>
    <dbReference type="NCBI Taxonomy" id="496056"/>
    <lineage>
        <taxon>Bacteria</taxon>
        <taxon>Pseudomonadati</taxon>
        <taxon>Bacteroidota</taxon>
        <taxon>Sphingobacteriia</taxon>
        <taxon>Sphingobacteriales</taxon>
        <taxon>Sphingobacteriaceae</taxon>
        <taxon>Anseongella</taxon>
    </lineage>
</organism>
<dbReference type="InterPro" id="IPR033985">
    <property type="entry name" value="SusD-like_N"/>
</dbReference>
<dbReference type="OrthoDB" id="608091at2"/>
<evidence type="ECO:0000256" key="4">
    <source>
        <dbReference type="ARBA" id="ARBA00023136"/>
    </source>
</evidence>
<name>A0A4R3KNY5_9SPHI</name>
<comment type="similarity">
    <text evidence="2">Belongs to the SusD family.</text>
</comment>
<dbReference type="SUPFAM" id="SSF48452">
    <property type="entry name" value="TPR-like"/>
    <property type="match status" value="1"/>
</dbReference>
<dbReference type="PROSITE" id="PS51257">
    <property type="entry name" value="PROKAR_LIPOPROTEIN"/>
    <property type="match status" value="1"/>
</dbReference>
<keyword evidence="4" id="KW-0472">Membrane</keyword>
<comment type="caution">
    <text evidence="9">The sequence shown here is derived from an EMBL/GenBank/DDBJ whole genome shotgun (WGS) entry which is preliminary data.</text>
</comment>
<feature type="domain" description="SusD-like N-terminal" evidence="8">
    <location>
        <begin position="91"/>
        <end position="223"/>
    </location>
</feature>
<evidence type="ECO:0000259" key="7">
    <source>
        <dbReference type="Pfam" id="PF07980"/>
    </source>
</evidence>
<dbReference type="InterPro" id="IPR012944">
    <property type="entry name" value="SusD_RagB_dom"/>
</dbReference>